<comment type="pathway">
    <text evidence="2">Carbohydrate biosynthesis; dTDP-L-rhamnose biosynthesis.</text>
</comment>
<comment type="caution">
    <text evidence="4">The sequence shown here is derived from an EMBL/GenBank/DDBJ whole genome shotgun (WGS) entry which is preliminary data.</text>
</comment>
<evidence type="ECO:0000313" key="5">
    <source>
        <dbReference type="Proteomes" id="UP000031549"/>
    </source>
</evidence>
<dbReference type="UniPathway" id="UPA00124"/>
<accession>A0A846HBJ9</accession>
<dbReference type="NCBIfam" id="TIGR01214">
    <property type="entry name" value="rmlD"/>
    <property type="match status" value="1"/>
</dbReference>
<dbReference type="AlphaFoldDB" id="A0A846HBJ9"/>
<dbReference type="PANTHER" id="PTHR10491:SF4">
    <property type="entry name" value="METHIONINE ADENOSYLTRANSFERASE 2 SUBUNIT BETA"/>
    <property type="match status" value="1"/>
</dbReference>
<dbReference type="CDD" id="cd05254">
    <property type="entry name" value="dTDP_HR_like_SDR_e"/>
    <property type="match status" value="1"/>
</dbReference>
<dbReference type="InterPro" id="IPR029903">
    <property type="entry name" value="RmlD-like-bd"/>
</dbReference>
<name>A0A846HBJ9_9CYAN</name>
<dbReference type="PANTHER" id="PTHR10491">
    <property type="entry name" value="DTDP-4-DEHYDRORHAMNOSE REDUCTASE"/>
    <property type="match status" value="1"/>
</dbReference>
<dbReference type="InterPro" id="IPR036291">
    <property type="entry name" value="NAD(P)-bd_dom_sf"/>
</dbReference>
<dbReference type="SUPFAM" id="SSF51735">
    <property type="entry name" value="NAD(P)-binding Rossmann-fold domains"/>
    <property type="match status" value="1"/>
</dbReference>
<dbReference type="GO" id="GO:0008831">
    <property type="term" value="F:dTDP-4-dehydrorhamnose reductase activity"/>
    <property type="evidence" value="ECO:0007669"/>
    <property type="project" value="UniProtKB-EC"/>
</dbReference>
<organism evidence="4 5">
    <name type="scientific">Hassallia byssoidea VB512170</name>
    <dbReference type="NCBI Taxonomy" id="1304833"/>
    <lineage>
        <taxon>Bacteria</taxon>
        <taxon>Bacillati</taxon>
        <taxon>Cyanobacteriota</taxon>
        <taxon>Cyanophyceae</taxon>
        <taxon>Nostocales</taxon>
        <taxon>Tolypothrichaceae</taxon>
        <taxon>Hassallia</taxon>
    </lineage>
</organism>
<sequence length="295" mass="32547">MSQSILLIGNNGQLGKELETILTPDGNIITVARPTVDLTQPDILRSIIALNQPQIIINAAAYTAVDKAESEPELAKIINATAPLILAEESQKLKAFLIHISTDYVFDGLCYSPYQESSATNPLSVYGKTKLAGEEAIRHTCNDYLILRTAWVYGTYGKSNFVKTMLRLGAQKEEIRVVADQIGSPTWAKDIAGAIASLIKNRITTKITGIYHYTNSGVASWYDFAVAIFEEAQELGFPLKIQRVVPITTPEYPTPACRPAYSVLACEKISAVLGTYPPHWRQRLRKMLKELVVSC</sequence>
<dbReference type="FunFam" id="3.40.50.720:FF:000159">
    <property type="entry name" value="dTDP-4-dehydrorhamnose reductase"/>
    <property type="match status" value="1"/>
</dbReference>
<gene>
    <name evidence="4" type="primary">rfbD</name>
    <name evidence="4" type="ORF">PI95_016575</name>
</gene>
<protein>
    <recommendedName>
        <fullName evidence="2">dTDP-4-dehydrorhamnose reductase</fullName>
        <ecNumber evidence="2">1.1.1.133</ecNumber>
    </recommendedName>
</protein>
<dbReference type="EC" id="1.1.1.133" evidence="2"/>
<comment type="similarity">
    <text evidence="1 2">Belongs to the dTDP-4-dehydrorhamnose reductase family.</text>
</comment>
<dbReference type="EMBL" id="JTCM02000035">
    <property type="protein sequence ID" value="NEU74129.1"/>
    <property type="molecule type" value="Genomic_DNA"/>
</dbReference>
<evidence type="ECO:0000259" key="3">
    <source>
        <dbReference type="Pfam" id="PF04321"/>
    </source>
</evidence>
<keyword evidence="2" id="KW-0521">NADP</keyword>
<dbReference type="Gene3D" id="3.40.50.720">
    <property type="entry name" value="NAD(P)-binding Rossmann-like Domain"/>
    <property type="match status" value="1"/>
</dbReference>
<dbReference type="Pfam" id="PF04321">
    <property type="entry name" value="RmlD_sub_bind"/>
    <property type="match status" value="1"/>
</dbReference>
<keyword evidence="5" id="KW-1185">Reference proteome</keyword>
<proteinExistence type="inferred from homology"/>
<dbReference type="GO" id="GO:0019305">
    <property type="term" value="P:dTDP-rhamnose biosynthetic process"/>
    <property type="evidence" value="ECO:0007669"/>
    <property type="project" value="UniProtKB-UniPathway"/>
</dbReference>
<dbReference type="InterPro" id="IPR005913">
    <property type="entry name" value="dTDP_dehydrorham_reduct"/>
</dbReference>
<dbReference type="RefSeq" id="WP_039752500.1">
    <property type="nucleotide sequence ID" value="NZ_JTCM02000035.1"/>
</dbReference>
<evidence type="ECO:0000256" key="1">
    <source>
        <dbReference type="ARBA" id="ARBA00010944"/>
    </source>
</evidence>
<dbReference type="GO" id="GO:0005829">
    <property type="term" value="C:cytosol"/>
    <property type="evidence" value="ECO:0007669"/>
    <property type="project" value="TreeGrafter"/>
</dbReference>
<comment type="function">
    <text evidence="2">Catalyzes the reduction of dTDP-6-deoxy-L-lyxo-4-hexulose to yield dTDP-L-rhamnose.</text>
</comment>
<dbReference type="Gene3D" id="3.90.25.10">
    <property type="entry name" value="UDP-galactose 4-epimerase, domain 1"/>
    <property type="match status" value="1"/>
</dbReference>
<keyword evidence="2 4" id="KW-0560">Oxidoreductase</keyword>
<reference evidence="4 5" key="1">
    <citation type="journal article" date="2015" name="Genome Announc.">
        <title>Draft Genome Sequence of Cyanobacterium Hassallia byssoidea Strain VB512170, Isolated from Monuments in India.</title>
        <authorList>
            <person name="Singh D."/>
            <person name="Chandrababunaidu M.M."/>
            <person name="Panda A."/>
            <person name="Sen D."/>
            <person name="Bhattacharyya S."/>
            <person name="Adhikary S.P."/>
            <person name="Tripathy S."/>
        </authorList>
    </citation>
    <scope>NUCLEOTIDE SEQUENCE [LARGE SCALE GENOMIC DNA]</scope>
    <source>
        <strain evidence="4 5">VB512170</strain>
    </source>
</reference>
<feature type="domain" description="RmlD-like substrate binding" evidence="3">
    <location>
        <begin position="4"/>
        <end position="291"/>
    </location>
</feature>
<dbReference type="Proteomes" id="UP000031549">
    <property type="component" value="Unassembled WGS sequence"/>
</dbReference>
<evidence type="ECO:0000256" key="2">
    <source>
        <dbReference type="RuleBase" id="RU364082"/>
    </source>
</evidence>
<evidence type="ECO:0000313" key="4">
    <source>
        <dbReference type="EMBL" id="NEU74129.1"/>
    </source>
</evidence>